<evidence type="ECO:0000256" key="8">
    <source>
        <dbReference type="ARBA" id="ARBA00022989"/>
    </source>
</evidence>
<dbReference type="SUPFAM" id="SSF103481">
    <property type="entry name" value="Multidrug resistance efflux transporter EmrE"/>
    <property type="match status" value="2"/>
</dbReference>
<feature type="transmembrane region" description="Helical" evidence="11">
    <location>
        <begin position="94"/>
        <end position="113"/>
    </location>
</feature>
<evidence type="ECO:0000256" key="2">
    <source>
        <dbReference type="ARBA" id="ARBA00022475"/>
    </source>
</evidence>
<dbReference type="InterPro" id="IPR000620">
    <property type="entry name" value="EamA_dom"/>
</dbReference>
<dbReference type="PANTHER" id="PTHR30561:SF9">
    <property type="entry name" value="4-AMINO-4-DEOXY-L-ARABINOSE-PHOSPHOUNDECAPRENOL FLIPPASE SUBUNIT ARNF-RELATED"/>
    <property type="match status" value="1"/>
</dbReference>
<protein>
    <submittedName>
        <fullName evidence="13">EamA family transporter</fullName>
    </submittedName>
</protein>
<keyword evidence="6 11" id="KW-0812">Transmembrane</keyword>
<keyword evidence="8 11" id="KW-1133">Transmembrane helix</keyword>
<dbReference type="Proteomes" id="UP001597295">
    <property type="component" value="Unassembled WGS sequence"/>
</dbReference>
<evidence type="ECO:0000256" key="9">
    <source>
        <dbReference type="ARBA" id="ARBA00023098"/>
    </source>
</evidence>
<name>A0ABW5DWL7_9PROT</name>
<feature type="transmembrane region" description="Helical" evidence="11">
    <location>
        <begin position="6"/>
        <end position="22"/>
    </location>
</feature>
<feature type="transmembrane region" description="Helical" evidence="11">
    <location>
        <begin position="61"/>
        <end position="82"/>
    </location>
</feature>
<evidence type="ECO:0000256" key="11">
    <source>
        <dbReference type="SAM" id="Phobius"/>
    </source>
</evidence>
<evidence type="ECO:0000256" key="1">
    <source>
        <dbReference type="ARBA" id="ARBA00004651"/>
    </source>
</evidence>
<dbReference type="EMBL" id="JBHUIP010000016">
    <property type="protein sequence ID" value="MFD2265502.1"/>
    <property type="molecule type" value="Genomic_DNA"/>
</dbReference>
<keyword evidence="2" id="KW-1003">Cell membrane</keyword>
<feature type="transmembrane region" description="Helical" evidence="11">
    <location>
        <begin position="233"/>
        <end position="255"/>
    </location>
</feature>
<evidence type="ECO:0000256" key="4">
    <source>
        <dbReference type="ARBA" id="ARBA00022519"/>
    </source>
</evidence>
<keyword evidence="3" id="KW-0444">Lipid biosynthesis</keyword>
<organism evidence="13 14">
    <name type="scientific">Lacibacterium aquatile</name>
    <dbReference type="NCBI Taxonomy" id="1168082"/>
    <lineage>
        <taxon>Bacteria</taxon>
        <taxon>Pseudomonadati</taxon>
        <taxon>Pseudomonadota</taxon>
        <taxon>Alphaproteobacteria</taxon>
        <taxon>Rhodospirillales</taxon>
        <taxon>Rhodospirillaceae</taxon>
    </lineage>
</organism>
<feature type="transmembrane region" description="Helical" evidence="11">
    <location>
        <begin position="119"/>
        <end position="137"/>
    </location>
</feature>
<keyword evidence="14" id="KW-1185">Reference proteome</keyword>
<evidence type="ECO:0000259" key="12">
    <source>
        <dbReference type="Pfam" id="PF00892"/>
    </source>
</evidence>
<dbReference type="RefSeq" id="WP_379878910.1">
    <property type="nucleotide sequence ID" value="NZ_JBHUIP010000016.1"/>
</dbReference>
<feature type="domain" description="EamA" evidence="12">
    <location>
        <begin position="146"/>
        <end position="277"/>
    </location>
</feature>
<keyword evidence="4" id="KW-0997">Cell inner membrane</keyword>
<keyword evidence="5" id="KW-0441">Lipid A biosynthesis</keyword>
<dbReference type="InterPro" id="IPR037185">
    <property type="entry name" value="EmrE-like"/>
</dbReference>
<dbReference type="Pfam" id="PF00892">
    <property type="entry name" value="EamA"/>
    <property type="match status" value="1"/>
</dbReference>
<evidence type="ECO:0000256" key="6">
    <source>
        <dbReference type="ARBA" id="ARBA00022692"/>
    </source>
</evidence>
<keyword evidence="7" id="KW-0448">Lipopolysaccharide biosynthesis</keyword>
<evidence type="ECO:0000256" key="3">
    <source>
        <dbReference type="ARBA" id="ARBA00022516"/>
    </source>
</evidence>
<evidence type="ECO:0000256" key="7">
    <source>
        <dbReference type="ARBA" id="ARBA00022985"/>
    </source>
</evidence>
<feature type="transmembrane region" description="Helical" evidence="11">
    <location>
        <begin position="209"/>
        <end position="227"/>
    </location>
</feature>
<dbReference type="InterPro" id="IPR000390">
    <property type="entry name" value="Small_drug/metabolite_transptr"/>
</dbReference>
<feature type="transmembrane region" description="Helical" evidence="11">
    <location>
        <begin position="34"/>
        <end position="55"/>
    </location>
</feature>
<keyword evidence="10 11" id="KW-0472">Membrane</keyword>
<feature type="transmembrane region" description="Helical" evidence="11">
    <location>
        <begin position="144"/>
        <end position="161"/>
    </location>
</feature>
<evidence type="ECO:0000313" key="13">
    <source>
        <dbReference type="EMBL" id="MFD2265502.1"/>
    </source>
</evidence>
<dbReference type="PANTHER" id="PTHR30561">
    <property type="entry name" value="SMR FAMILY PROTON-DEPENDENT DRUG EFFLUX TRANSPORTER SUGE"/>
    <property type="match status" value="1"/>
</dbReference>
<evidence type="ECO:0000313" key="14">
    <source>
        <dbReference type="Proteomes" id="UP001597295"/>
    </source>
</evidence>
<proteinExistence type="predicted"/>
<comment type="caution">
    <text evidence="13">The sequence shown here is derived from an EMBL/GenBank/DDBJ whole genome shotgun (WGS) entry which is preliminary data.</text>
</comment>
<reference evidence="14" key="1">
    <citation type="journal article" date="2019" name="Int. J. Syst. Evol. Microbiol.">
        <title>The Global Catalogue of Microorganisms (GCM) 10K type strain sequencing project: providing services to taxonomists for standard genome sequencing and annotation.</title>
        <authorList>
            <consortium name="The Broad Institute Genomics Platform"/>
            <consortium name="The Broad Institute Genome Sequencing Center for Infectious Disease"/>
            <person name="Wu L."/>
            <person name="Ma J."/>
        </authorList>
    </citation>
    <scope>NUCLEOTIDE SEQUENCE [LARGE SCALE GENOMIC DNA]</scope>
    <source>
        <strain evidence="14">CGMCC 1.19062</strain>
    </source>
</reference>
<evidence type="ECO:0000256" key="10">
    <source>
        <dbReference type="ARBA" id="ARBA00023136"/>
    </source>
</evidence>
<keyword evidence="9" id="KW-0443">Lipid metabolism</keyword>
<evidence type="ECO:0000256" key="5">
    <source>
        <dbReference type="ARBA" id="ARBA00022556"/>
    </source>
</evidence>
<feature type="transmembrane region" description="Helical" evidence="11">
    <location>
        <begin position="173"/>
        <end position="197"/>
    </location>
</feature>
<sequence>MPIDVLLIVLVGALLHASWNVAVKSGGGGGGDRVMDVILVAAGNVIVGCLFLPFVDFPPAQSWPLIAVSTIIHSLYFPLIAMTYQAGDVTVGYPIMRGGGVLLSALLAAFLATDLPGPLGWAGIFCIGCGILALALFGRGNARVLLMGGATALTVAAYTLVDGLGARSATSAFSYAAWLVVVQGVFITAVGLIWRGGALVRHARVRGKIMIPAGMISVVSYMPALWAMTKAPIALVAALRETSIVFATLLGVLFLKEKVPHQRYIAIAAIIAGAVLVKFS</sequence>
<dbReference type="Gene3D" id="1.10.3730.20">
    <property type="match status" value="2"/>
</dbReference>
<comment type="subcellular location">
    <subcellularLocation>
        <location evidence="1">Cell membrane</location>
        <topology evidence="1">Multi-pass membrane protein</topology>
    </subcellularLocation>
</comment>
<gene>
    <name evidence="13" type="ORF">ACFSM5_21550</name>
</gene>
<accession>A0ABW5DWL7</accession>